<dbReference type="GO" id="GO:0016491">
    <property type="term" value="F:oxidoreductase activity"/>
    <property type="evidence" value="ECO:0007669"/>
    <property type="project" value="UniProtKB-KW"/>
</dbReference>
<gene>
    <name evidence="14" type="ORF">BpHYR1_042425</name>
</gene>
<accession>A0A3M7QW82</accession>
<dbReference type="Gene3D" id="3.30.465.10">
    <property type="match status" value="1"/>
</dbReference>
<evidence type="ECO:0000256" key="10">
    <source>
        <dbReference type="PIRSR" id="PIRSR000127-1"/>
    </source>
</evidence>
<sequence>MKQISFYVNGSLQTIKDEYPLYTSLGHYIRNVLKLTGTKVYCHEGGCGCCVVHATVLDANSGEYKDFSVNSCLFPLYSCDGYRFTTVEGLGNKNSGLHPIQKRLADANGSQCGFCSPGFVMTMYSKLKNNSKPSKEEIENSLDGNICRCTGYRAILDAMKSFSHDENPIDIEDLKFLKCINKEKSDCNGCAGKNIETFHIQKDNKDWYSPLSMEEVKQILASSSRIRFMNGNTSIGVYKRQGPFDCFINLKNVSEFNQVNATEDSLTIGSNITLTRLQEIFRQASSNKNFSHLSKMADSLDQVGNVHIRNVASWAGNLAIKKEHKDFPSDVLIIFEICDAKINIFNKKNHIQLSLSEFLDSNELENNQYLIESVVFPPLGENVRINYAKVSPRSTNSHAYINFGYRFEFENADSKILKTRPVIVLNGLGENFFHATQIEQFLSGKDASRNDIFQKSVQILKEEIKSSGINEISDPLSPSADYKLNLAVSLFFKSMLEINKVSKKLKSTIDSVIDIRTVSKSEQSFQTKTNLHPITKPMAKINAYSQTSGETKFVDDMSLLSNQTYGALILSTLANAKIESIEIEKVKNFPGVIAIYLAKDIPGENNIMPKPFNTEPVFADKEVSYCGQPLGVVIAESHEIAKKVSRMVKVNYVDIKKPILTIQDAIKENSFHPKPIHDLVVGDTQSALEKSKNKISGELSIDSSQFNFYLEGVICNVEPTEDGYKIDVTSQWIDCVQRSVAMVLGIPSSTIDVQVKQIGGAFGGKTTRANIIATAAAVGAHYLRKPVKIHLDLNDCMDVIGKRPIWYVKYSVGFDDDGKLNGMDYDWYSTPGYSPNGSLAFSLYNFFDSAYNCQNYSIRQHLAKTNKAASTEVRSPDVFTCYTVTENVMQHVANYLGKDPIEVRERNFFKKGDKTACGHNLPYIEIDKIVQELKETSDYYNRKVEIEKFNKENKYKKRGISLIPMRYPLTYNLGYYNALVAIRHHDGSVSVSHGGIEMGQGIHTKVAQCIAYEFGIPIEMVSVKNTNNLVNPNVLWTGGSVTSELCCKSVIGACNILKERLEPIRQQMPAGYTWAELIEKAFSQNTDLSAMYLQRAGQFEDIMTYDVDAAACTEALIDTLTGETQILRTDILYDCGQTMNGLIDVGQAEGGFMMGLGYMMLETAIFDPETGKCVNNGTWEYKPPMAKDVPMDFRIKFVENKPNPLGVLGSKATGEPPLILSNSVLFAIRAAIEASRKEKGVDGHFKLDLPATIDKVQQACLTNVKEFSLN</sequence>
<comment type="cofactor">
    <cofactor evidence="9">
        <name>[2Fe-2S] cluster</name>
        <dbReference type="ChEBI" id="CHEBI:190135"/>
    </cofactor>
</comment>
<dbReference type="InterPro" id="IPR016169">
    <property type="entry name" value="FAD-bd_PCMH_sub2"/>
</dbReference>
<keyword evidence="4 12" id="KW-0001">2Fe-2S</keyword>
<dbReference type="GO" id="GO:0005506">
    <property type="term" value="F:iron ion binding"/>
    <property type="evidence" value="ECO:0007669"/>
    <property type="project" value="InterPro"/>
</dbReference>
<evidence type="ECO:0000256" key="2">
    <source>
        <dbReference type="ARBA" id="ARBA00006849"/>
    </source>
</evidence>
<dbReference type="Proteomes" id="UP000276133">
    <property type="component" value="Unassembled WGS sequence"/>
</dbReference>
<dbReference type="SUPFAM" id="SSF54665">
    <property type="entry name" value="CO dehydrogenase molybdoprotein N-domain-like"/>
    <property type="match status" value="1"/>
</dbReference>
<comment type="cofactor">
    <cofactor evidence="12">
        <name>Mo-molybdopterin</name>
        <dbReference type="ChEBI" id="CHEBI:71302"/>
    </cofactor>
    <text evidence="12">Binds 1 Mo-molybdopterin (Mo-MPT) cofactor per subunit.</text>
</comment>
<feature type="binding site" evidence="11">
    <location>
        <position position="389"/>
    </location>
    <ligand>
        <name>FAD</name>
        <dbReference type="ChEBI" id="CHEBI:57692"/>
    </ligand>
</feature>
<dbReference type="InterPro" id="IPR016167">
    <property type="entry name" value="FAD-bd_PCMH_sub1"/>
</dbReference>
<dbReference type="Gene3D" id="3.10.20.30">
    <property type="match status" value="1"/>
</dbReference>
<evidence type="ECO:0000256" key="12">
    <source>
        <dbReference type="PIRSR" id="PIRSR000127-3"/>
    </source>
</evidence>
<evidence type="ECO:0000256" key="5">
    <source>
        <dbReference type="ARBA" id="ARBA00022723"/>
    </source>
</evidence>
<feature type="binding site" evidence="12">
    <location>
        <position position="47"/>
    </location>
    <ligand>
        <name>[2Fe-2S] cluster</name>
        <dbReference type="ChEBI" id="CHEBI:190135"/>
        <label>1</label>
    </ligand>
</feature>
<feature type="binding site" evidence="12">
    <location>
        <position position="147"/>
    </location>
    <ligand>
        <name>[2Fe-2S] cluster</name>
        <dbReference type="ChEBI" id="CHEBI:190135"/>
        <label>2</label>
    </ligand>
</feature>
<dbReference type="InterPro" id="IPR012675">
    <property type="entry name" value="Beta-grasp_dom_sf"/>
</dbReference>
<feature type="binding site" evidence="12">
    <location>
        <position position="42"/>
    </location>
    <ligand>
        <name>[2Fe-2S] cluster</name>
        <dbReference type="ChEBI" id="CHEBI:190135"/>
        <label>1</label>
    </ligand>
</feature>
<evidence type="ECO:0000259" key="13">
    <source>
        <dbReference type="PROSITE" id="PS51387"/>
    </source>
</evidence>
<comment type="caution">
    <text evidence="14">The sequence shown here is derived from an EMBL/GenBank/DDBJ whole genome shotgun (WGS) entry which is preliminary data.</text>
</comment>
<dbReference type="Pfam" id="PF00941">
    <property type="entry name" value="FAD_binding_5"/>
    <property type="match status" value="1"/>
</dbReference>
<dbReference type="SUPFAM" id="SSF56176">
    <property type="entry name" value="FAD-binding/transporter-associated domain-like"/>
    <property type="match status" value="1"/>
</dbReference>
<organism evidence="14 15">
    <name type="scientific">Brachionus plicatilis</name>
    <name type="common">Marine rotifer</name>
    <name type="synonym">Brachionus muelleri</name>
    <dbReference type="NCBI Taxonomy" id="10195"/>
    <lineage>
        <taxon>Eukaryota</taxon>
        <taxon>Metazoa</taxon>
        <taxon>Spiralia</taxon>
        <taxon>Gnathifera</taxon>
        <taxon>Rotifera</taxon>
        <taxon>Eurotatoria</taxon>
        <taxon>Monogononta</taxon>
        <taxon>Pseudotrocha</taxon>
        <taxon>Ploima</taxon>
        <taxon>Brachionidae</taxon>
        <taxon>Brachionus</taxon>
    </lineage>
</organism>
<evidence type="ECO:0000256" key="7">
    <source>
        <dbReference type="ARBA" id="ARBA00023004"/>
    </source>
</evidence>
<dbReference type="SUPFAM" id="SSF55447">
    <property type="entry name" value="CO dehydrogenase flavoprotein C-terminal domain-like"/>
    <property type="match status" value="1"/>
</dbReference>
<feature type="active site" description="Proton acceptor" evidence="10">
    <location>
        <position position="1215"/>
    </location>
</feature>
<evidence type="ECO:0000256" key="9">
    <source>
        <dbReference type="ARBA" id="ARBA00034078"/>
    </source>
</evidence>
<keyword evidence="3 12" id="KW-0500">Molybdenum</keyword>
<dbReference type="STRING" id="10195.A0A3M7QW82"/>
<dbReference type="PROSITE" id="PS51387">
    <property type="entry name" value="FAD_PCMH"/>
    <property type="match status" value="1"/>
</dbReference>
<dbReference type="GO" id="GO:0071949">
    <property type="term" value="F:FAD binding"/>
    <property type="evidence" value="ECO:0007669"/>
    <property type="project" value="InterPro"/>
</dbReference>
<dbReference type="InterPro" id="IPR005107">
    <property type="entry name" value="CO_DH_flav_C"/>
</dbReference>
<keyword evidence="5 12" id="KW-0479">Metal-binding</keyword>
<dbReference type="InterPro" id="IPR000674">
    <property type="entry name" value="Ald_Oxase/Xan_DH_a/b"/>
</dbReference>
<reference evidence="14 15" key="1">
    <citation type="journal article" date="2018" name="Sci. Rep.">
        <title>Genomic signatures of local adaptation to the degree of environmental predictability in rotifers.</title>
        <authorList>
            <person name="Franch-Gras L."/>
            <person name="Hahn C."/>
            <person name="Garcia-Roger E.M."/>
            <person name="Carmona M.J."/>
            <person name="Serra M."/>
            <person name="Gomez A."/>
        </authorList>
    </citation>
    <scope>NUCLEOTIDE SEQUENCE [LARGE SCALE GENOMIC DNA]</scope>
    <source>
        <strain evidence="14">HYR1</strain>
    </source>
</reference>
<dbReference type="EMBL" id="REGN01004915">
    <property type="protein sequence ID" value="RNA15647.1"/>
    <property type="molecule type" value="Genomic_DNA"/>
</dbReference>
<feature type="domain" description="FAD-binding PCMH-type" evidence="13">
    <location>
        <begin position="200"/>
        <end position="381"/>
    </location>
</feature>
<dbReference type="FunFam" id="3.30.365.10:FF:000001">
    <property type="entry name" value="Xanthine dehydrogenase oxidase"/>
    <property type="match status" value="1"/>
</dbReference>
<evidence type="ECO:0000256" key="1">
    <source>
        <dbReference type="ARBA" id="ARBA00001974"/>
    </source>
</evidence>
<dbReference type="Gene3D" id="3.30.365.10">
    <property type="entry name" value="Aldehyde oxidase/xanthine dehydrogenase, molybdopterin binding domain"/>
    <property type="match status" value="4"/>
</dbReference>
<dbReference type="InterPro" id="IPR036318">
    <property type="entry name" value="FAD-bd_PCMH-like_sf"/>
</dbReference>
<comment type="cofactor">
    <cofactor evidence="1 11">
        <name>FAD</name>
        <dbReference type="ChEBI" id="CHEBI:57692"/>
    </cofactor>
</comment>
<keyword evidence="15" id="KW-1185">Reference proteome</keyword>
<feature type="binding site" evidence="12">
    <location>
        <position position="731"/>
    </location>
    <ligand>
        <name>Mo-molybdopterin</name>
        <dbReference type="ChEBI" id="CHEBI:71302"/>
    </ligand>
    <ligandPart>
        <name>Mo</name>
        <dbReference type="ChEBI" id="CHEBI:28685"/>
    </ligandPart>
</feature>
<dbReference type="Gene3D" id="3.30.390.50">
    <property type="entry name" value="CO dehydrogenase flavoprotein, C-terminal domain"/>
    <property type="match status" value="1"/>
</dbReference>
<dbReference type="SMART" id="SM01092">
    <property type="entry name" value="CO_deh_flav_C"/>
    <property type="match status" value="1"/>
</dbReference>
<dbReference type="GO" id="GO:0051537">
    <property type="term" value="F:2 iron, 2 sulfur cluster binding"/>
    <property type="evidence" value="ECO:0007669"/>
    <property type="project" value="UniProtKB-KW"/>
</dbReference>
<dbReference type="InterPro" id="IPR036856">
    <property type="entry name" value="Ald_Oxase/Xan_DH_a/b_sf"/>
</dbReference>
<dbReference type="InterPro" id="IPR036884">
    <property type="entry name" value="2Fe-2S-bd_dom_sf"/>
</dbReference>
<dbReference type="InterPro" id="IPR036683">
    <property type="entry name" value="CO_DH_flav_C_dom_sf"/>
</dbReference>
<evidence type="ECO:0000256" key="4">
    <source>
        <dbReference type="ARBA" id="ARBA00022714"/>
    </source>
</evidence>
<feature type="binding site" evidence="12">
    <location>
        <position position="149"/>
    </location>
    <ligand>
        <name>[2Fe-2S] cluster</name>
        <dbReference type="ChEBI" id="CHEBI:190135"/>
        <label>2</label>
    </ligand>
</feature>
<feature type="binding site" evidence="12">
    <location>
        <position position="762"/>
    </location>
    <ligand>
        <name>Mo-molybdopterin</name>
        <dbReference type="ChEBI" id="CHEBI:71302"/>
    </ligand>
    <ligandPart>
        <name>Mo</name>
        <dbReference type="ChEBI" id="CHEBI:28685"/>
    </ligandPart>
</feature>
<keyword evidence="11" id="KW-0274">FAD</keyword>
<dbReference type="SUPFAM" id="SSF56003">
    <property type="entry name" value="Molybdenum cofactor-binding domain"/>
    <property type="match status" value="1"/>
</dbReference>
<dbReference type="AlphaFoldDB" id="A0A3M7QW82"/>
<dbReference type="Pfam" id="PF02738">
    <property type="entry name" value="MoCoBD_1"/>
    <property type="match status" value="1"/>
</dbReference>
<feature type="binding site" evidence="12">
    <location>
        <position position="1039"/>
    </location>
    <ligand>
        <name>Mo-molybdopterin</name>
        <dbReference type="ChEBI" id="CHEBI:71302"/>
    </ligand>
    <ligandPart>
        <name>Mo</name>
        <dbReference type="ChEBI" id="CHEBI:28685"/>
    </ligandPart>
</feature>
<feature type="binding site" evidence="12">
    <location>
        <position position="874"/>
    </location>
    <ligand>
        <name>Mo-molybdopterin</name>
        <dbReference type="ChEBI" id="CHEBI:71302"/>
    </ligand>
    <ligandPart>
        <name>Mo</name>
        <dbReference type="ChEBI" id="CHEBI:28685"/>
    </ligandPart>
</feature>
<feature type="binding site" evidence="12">
    <location>
        <position position="72"/>
    </location>
    <ligand>
        <name>[2Fe-2S] cluster</name>
        <dbReference type="ChEBI" id="CHEBI:190135"/>
        <label>1</label>
    </ligand>
</feature>
<dbReference type="Gene3D" id="1.10.150.120">
    <property type="entry name" value="[2Fe-2S]-binding domain"/>
    <property type="match status" value="1"/>
</dbReference>
<dbReference type="InterPro" id="IPR037165">
    <property type="entry name" value="AldOxase/xan_DH_Mopterin-bd_sf"/>
</dbReference>
<evidence type="ECO:0000256" key="8">
    <source>
        <dbReference type="ARBA" id="ARBA00023014"/>
    </source>
</evidence>
<dbReference type="OrthoDB" id="8300278at2759"/>
<dbReference type="PANTHER" id="PTHR11908">
    <property type="entry name" value="XANTHINE DEHYDROGENASE"/>
    <property type="match status" value="1"/>
</dbReference>
<dbReference type="FunFam" id="3.30.365.10:FF:000002">
    <property type="entry name" value="Xanthine dehydrogenase oxidase"/>
    <property type="match status" value="1"/>
</dbReference>
<dbReference type="InterPro" id="IPR046867">
    <property type="entry name" value="AldOxase/xan_DH_MoCoBD2"/>
</dbReference>
<dbReference type="Pfam" id="PF20256">
    <property type="entry name" value="MoCoBD_2"/>
    <property type="match status" value="1"/>
</dbReference>
<keyword evidence="6" id="KW-0560">Oxidoreductase</keyword>
<evidence type="ECO:0000313" key="14">
    <source>
        <dbReference type="EMBL" id="RNA15647.1"/>
    </source>
</evidence>
<dbReference type="SUPFAM" id="SSF54292">
    <property type="entry name" value="2Fe-2S ferredoxin-like"/>
    <property type="match status" value="1"/>
</dbReference>
<keyword evidence="8 12" id="KW-0411">Iron-sulfur</keyword>
<keyword evidence="7 12" id="KW-0408">Iron</keyword>
<dbReference type="InterPro" id="IPR036010">
    <property type="entry name" value="2Fe-2S_ferredoxin-like_sf"/>
</dbReference>
<dbReference type="Pfam" id="PF01315">
    <property type="entry name" value="Ald_Xan_dh_C"/>
    <property type="match status" value="1"/>
</dbReference>
<evidence type="ECO:0000313" key="15">
    <source>
        <dbReference type="Proteomes" id="UP000276133"/>
    </source>
</evidence>
<keyword evidence="11" id="KW-0285">Flavoprotein</keyword>
<dbReference type="SUPFAM" id="SSF47741">
    <property type="entry name" value="CO dehydrogenase ISP C-domain like"/>
    <property type="match status" value="1"/>
</dbReference>
<feature type="binding site" evidence="11">
    <location>
        <begin position="313"/>
        <end position="317"/>
    </location>
    <ligand>
        <name>FAD</name>
        <dbReference type="ChEBI" id="CHEBI:57692"/>
    </ligand>
</feature>
<evidence type="ECO:0000256" key="11">
    <source>
        <dbReference type="PIRSR" id="PIRSR000127-2"/>
    </source>
</evidence>
<dbReference type="InterPro" id="IPR002346">
    <property type="entry name" value="Mopterin_DH_FAD-bd"/>
</dbReference>
<evidence type="ECO:0000256" key="3">
    <source>
        <dbReference type="ARBA" id="ARBA00022505"/>
    </source>
</evidence>
<proteinExistence type="inferred from homology"/>
<feature type="binding site" evidence="12">
    <location>
        <position position="112"/>
    </location>
    <ligand>
        <name>[2Fe-2S] cluster</name>
        <dbReference type="ChEBI" id="CHEBI:190135"/>
        <label>2</label>
    </ligand>
</feature>
<protein>
    <submittedName>
        <fullName evidence="14">Xanthine dehydrogenase-like isoform X1</fullName>
    </submittedName>
</protein>
<dbReference type="InterPro" id="IPR008274">
    <property type="entry name" value="AldOxase/xan_DH_MoCoBD1"/>
</dbReference>
<comment type="similarity">
    <text evidence="2">Belongs to the xanthine dehydrogenase family.</text>
</comment>
<dbReference type="PIRSF" id="PIRSF000127">
    <property type="entry name" value="Xanthine_DH"/>
    <property type="match status" value="1"/>
</dbReference>
<feature type="binding site" evidence="12">
    <location>
        <position position="115"/>
    </location>
    <ligand>
        <name>[2Fe-2S] cluster</name>
        <dbReference type="ChEBI" id="CHEBI:190135"/>
        <label>2</label>
    </ligand>
</feature>
<dbReference type="InterPro" id="IPR002888">
    <property type="entry name" value="2Fe-2S-bd"/>
</dbReference>
<dbReference type="SMART" id="SM01008">
    <property type="entry name" value="Ald_Xan_dh_C"/>
    <property type="match status" value="1"/>
</dbReference>
<feature type="binding site" evidence="12">
    <location>
        <position position="50"/>
    </location>
    <ligand>
        <name>[2Fe-2S] cluster</name>
        <dbReference type="ChEBI" id="CHEBI:190135"/>
        <label>1</label>
    </ligand>
</feature>
<comment type="cofactor">
    <cofactor evidence="12">
        <name>[2Fe-2S] cluster</name>
        <dbReference type="ChEBI" id="CHEBI:190135"/>
    </cofactor>
    <text evidence="12">Binds 2 [2Fe-2S] clusters.</text>
</comment>
<dbReference type="InterPro" id="IPR016208">
    <property type="entry name" value="Ald_Oxase/xanthine_DH-like"/>
</dbReference>
<dbReference type="Gene3D" id="3.90.1170.50">
    <property type="entry name" value="Aldehyde oxidase/xanthine dehydrogenase, a/b hammerhead"/>
    <property type="match status" value="1"/>
</dbReference>
<dbReference type="PANTHER" id="PTHR11908:SF132">
    <property type="entry name" value="ALDEHYDE OXIDASE 1-RELATED"/>
    <property type="match status" value="1"/>
</dbReference>
<feature type="binding site" evidence="11">
    <location>
        <position position="326"/>
    </location>
    <ligand>
        <name>FAD</name>
        <dbReference type="ChEBI" id="CHEBI:57692"/>
    </ligand>
</feature>
<dbReference type="Pfam" id="PF01799">
    <property type="entry name" value="Fer2_2"/>
    <property type="match status" value="1"/>
</dbReference>
<dbReference type="Gene3D" id="3.30.43.10">
    <property type="entry name" value="Uridine Diphospho-n-acetylenolpyruvylglucosamine Reductase, domain 2"/>
    <property type="match status" value="1"/>
</dbReference>
<dbReference type="Pfam" id="PF03450">
    <property type="entry name" value="CO_deh_flav_C"/>
    <property type="match status" value="1"/>
</dbReference>
<name>A0A3M7QW82_BRAPC</name>
<dbReference type="InterPro" id="IPR016166">
    <property type="entry name" value="FAD-bd_PCMH"/>
</dbReference>
<evidence type="ECO:0000256" key="6">
    <source>
        <dbReference type="ARBA" id="ARBA00023002"/>
    </source>
</evidence>